<dbReference type="InterPro" id="IPR001872">
    <property type="entry name" value="Peptidase_A8"/>
</dbReference>
<name>C4XFG6_MYCFP</name>
<keyword evidence="7 11" id="KW-1133">Transmembrane helix</keyword>
<feature type="transmembrane region" description="Helical" evidence="11">
    <location>
        <begin position="107"/>
        <end position="128"/>
    </location>
</feature>
<evidence type="ECO:0000256" key="8">
    <source>
        <dbReference type="ARBA" id="ARBA00023136"/>
    </source>
</evidence>
<dbReference type="AlphaFoldDB" id="C4XFG6"/>
<keyword evidence="5" id="KW-0064">Aspartyl protease</keyword>
<evidence type="ECO:0000256" key="2">
    <source>
        <dbReference type="ARBA" id="ARBA00022475"/>
    </source>
</evidence>
<evidence type="ECO:0000256" key="1">
    <source>
        <dbReference type="ARBA" id="ARBA00006139"/>
    </source>
</evidence>
<dbReference type="PATRIC" id="fig|496833.3.peg.215"/>
<keyword evidence="2" id="KW-1003">Cell membrane</keyword>
<keyword evidence="3" id="KW-0645">Protease</keyword>
<feature type="compositionally biased region" description="Polar residues" evidence="10">
    <location>
        <begin position="223"/>
        <end position="232"/>
    </location>
</feature>
<dbReference type="GO" id="GO:0004190">
    <property type="term" value="F:aspartic-type endopeptidase activity"/>
    <property type="evidence" value="ECO:0007669"/>
    <property type="project" value="UniProtKB-KW"/>
</dbReference>
<dbReference type="Proteomes" id="UP000006810">
    <property type="component" value="Chromosome"/>
</dbReference>
<dbReference type="KEGG" id="mfp:MBIO_0623"/>
<dbReference type="EMBL" id="AP009608">
    <property type="protein sequence ID" value="BAH69888.1"/>
    <property type="molecule type" value="Genomic_DNA"/>
</dbReference>
<dbReference type="GO" id="GO:0016020">
    <property type="term" value="C:membrane"/>
    <property type="evidence" value="ECO:0007669"/>
    <property type="project" value="InterPro"/>
</dbReference>
<evidence type="ECO:0000256" key="6">
    <source>
        <dbReference type="ARBA" id="ARBA00022801"/>
    </source>
</evidence>
<dbReference type="HOGENOM" id="CLU_070554_0_0_14"/>
<feature type="transmembrane region" description="Helical" evidence="11">
    <location>
        <begin position="175"/>
        <end position="199"/>
    </location>
</feature>
<dbReference type="eggNOG" id="ENOG5031YHU">
    <property type="taxonomic scope" value="Bacteria"/>
</dbReference>
<feature type="transmembrane region" description="Helical" evidence="11">
    <location>
        <begin position="38"/>
        <end position="55"/>
    </location>
</feature>
<dbReference type="SUPFAM" id="SSF103473">
    <property type="entry name" value="MFS general substrate transporter"/>
    <property type="match status" value="1"/>
</dbReference>
<comment type="similarity">
    <text evidence="1 9">Belongs to the peptidase A8 family.</text>
</comment>
<evidence type="ECO:0000256" key="5">
    <source>
        <dbReference type="ARBA" id="ARBA00022750"/>
    </source>
</evidence>
<keyword evidence="8 11" id="KW-0472">Membrane</keyword>
<dbReference type="PANTHER" id="PTHR33695">
    <property type="entry name" value="LIPOPROTEIN SIGNAL PEPTIDASE"/>
    <property type="match status" value="1"/>
</dbReference>
<dbReference type="GO" id="GO:0006508">
    <property type="term" value="P:proteolysis"/>
    <property type="evidence" value="ECO:0007669"/>
    <property type="project" value="UniProtKB-KW"/>
</dbReference>
<dbReference type="PANTHER" id="PTHR33695:SF1">
    <property type="entry name" value="LIPOPROTEIN SIGNAL PEPTIDASE"/>
    <property type="match status" value="1"/>
</dbReference>
<evidence type="ECO:0000256" key="7">
    <source>
        <dbReference type="ARBA" id="ARBA00022989"/>
    </source>
</evidence>
<evidence type="ECO:0000313" key="12">
    <source>
        <dbReference type="EMBL" id="BAH69888.1"/>
    </source>
</evidence>
<evidence type="ECO:0000313" key="13">
    <source>
        <dbReference type="Proteomes" id="UP000006810"/>
    </source>
</evidence>
<gene>
    <name evidence="12" type="ordered locus">MBIO_0623</name>
</gene>
<evidence type="ECO:0000256" key="4">
    <source>
        <dbReference type="ARBA" id="ARBA00022692"/>
    </source>
</evidence>
<dbReference type="Pfam" id="PF01252">
    <property type="entry name" value="Peptidase_A8"/>
    <property type="match status" value="1"/>
</dbReference>
<feature type="transmembrane region" description="Helical" evidence="11">
    <location>
        <begin position="135"/>
        <end position="155"/>
    </location>
</feature>
<evidence type="ECO:0000256" key="9">
    <source>
        <dbReference type="RuleBase" id="RU004181"/>
    </source>
</evidence>
<organism evidence="12 13">
    <name type="scientific">Mycoplasmopsis fermentans (strain ATCC 19989 / NBRC 14854 / NCTC 10117 / PG18)</name>
    <name type="common">Mycoplasma fermentans</name>
    <dbReference type="NCBI Taxonomy" id="496833"/>
    <lineage>
        <taxon>Bacteria</taxon>
        <taxon>Bacillati</taxon>
        <taxon>Mycoplasmatota</taxon>
        <taxon>Mycoplasmoidales</taxon>
        <taxon>Metamycoplasmataceae</taxon>
        <taxon>Mycoplasmopsis</taxon>
    </lineage>
</organism>
<evidence type="ECO:0000256" key="3">
    <source>
        <dbReference type="ARBA" id="ARBA00022670"/>
    </source>
</evidence>
<accession>C4XFG6</accession>
<keyword evidence="6" id="KW-0378">Hydrolase</keyword>
<dbReference type="PRINTS" id="PR00781">
    <property type="entry name" value="LIPOSIGPTASE"/>
</dbReference>
<evidence type="ECO:0000256" key="10">
    <source>
        <dbReference type="SAM" id="MobiDB-lite"/>
    </source>
</evidence>
<evidence type="ECO:0000256" key="11">
    <source>
        <dbReference type="SAM" id="Phobius"/>
    </source>
</evidence>
<feature type="compositionally biased region" description="Basic and acidic residues" evidence="10">
    <location>
        <begin position="233"/>
        <end position="245"/>
    </location>
</feature>
<dbReference type="InterPro" id="IPR036259">
    <property type="entry name" value="MFS_trans_sf"/>
</dbReference>
<reference evidence="12 13" key="1">
    <citation type="journal article" date="2009" name="Curr. Microbiol.">
        <title>Molecular cloning and expression of a novel cholinephosphotransferase involved in glycoglycerophospholipid biosynthesis of Mycoplasma fermentans.</title>
        <authorList>
            <person name="Ishida N."/>
            <person name="Irikura D."/>
            <person name="Matsuda K."/>
            <person name="Sato S."/>
            <person name="Asano K."/>
        </authorList>
    </citation>
    <scope>NUCLEOTIDE SEQUENCE [LARGE SCALE GENOMIC DNA]</scope>
    <source>
        <strain evidence="13">ATCC 19989 / NBRC 14854 / NCTC 10117 / PG18</strain>
    </source>
</reference>
<proteinExistence type="inferred from homology"/>
<feature type="region of interest" description="Disordered" evidence="10">
    <location>
        <begin position="220"/>
        <end position="245"/>
    </location>
</feature>
<protein>
    <submittedName>
        <fullName evidence="12">Uncharacterized protein</fullName>
    </submittedName>
</protein>
<keyword evidence="4 11" id="KW-0812">Transmembrane</keyword>
<sequence length="245" mass="28302">MMSKEYNGYEPEKEPLKNTISKKWNDFINYCKNNKKKILIAFGIFFAVAFVAILIDQLTKTFLFEWNEEHNGGKIGKVYYEGTLLGIRSVGHYGVTFIPSVENKKGALIFIQFLSILILLSLLLVPLLSRHLTTIIICAIIWAGDFGNMLDRFMFNMMVKDIFYVPFMEKWTGKVLGTFNFADLCIVLGCISLVLFFVIEMILDKRREDTHQEAQEIIDAIQEDNSQNNTVENDPKEEQEDNKKE</sequence>
<keyword evidence="13" id="KW-1185">Reference proteome</keyword>